<dbReference type="PANTHER" id="PTHR42928">
    <property type="entry name" value="TRICARBOXYLATE-BINDING PROTEIN"/>
    <property type="match status" value="1"/>
</dbReference>
<dbReference type="SUPFAM" id="SSF53850">
    <property type="entry name" value="Periplasmic binding protein-like II"/>
    <property type="match status" value="1"/>
</dbReference>
<evidence type="ECO:0008006" key="5">
    <source>
        <dbReference type="Google" id="ProtNLM"/>
    </source>
</evidence>
<comment type="caution">
    <text evidence="3">The sequence shown here is derived from an EMBL/GenBank/DDBJ whole genome shotgun (WGS) entry which is preliminary data.</text>
</comment>
<dbReference type="Pfam" id="PF03401">
    <property type="entry name" value="TctC"/>
    <property type="match status" value="1"/>
</dbReference>
<dbReference type="PIRSF" id="PIRSF017082">
    <property type="entry name" value="YflP"/>
    <property type="match status" value="1"/>
</dbReference>
<name>A0A2T7UFI7_9BURK</name>
<organism evidence="3 4">
    <name type="scientific">Limnohabitans planktonicus II-D5</name>
    <dbReference type="NCBI Taxonomy" id="1293045"/>
    <lineage>
        <taxon>Bacteria</taxon>
        <taxon>Pseudomonadati</taxon>
        <taxon>Pseudomonadota</taxon>
        <taxon>Betaproteobacteria</taxon>
        <taxon>Burkholderiales</taxon>
        <taxon>Comamonadaceae</taxon>
        <taxon>Limnohabitans</taxon>
    </lineage>
</organism>
<dbReference type="InterPro" id="IPR005064">
    <property type="entry name" value="BUG"/>
</dbReference>
<reference evidence="3" key="1">
    <citation type="submission" date="2017-04" db="EMBL/GenBank/DDBJ databases">
        <title>Unexpected and diverse lifestyles within the genus Limnohabitans.</title>
        <authorList>
            <person name="Kasalicky V."/>
            <person name="Mehrshad M."/>
            <person name="Andrei S.-A."/>
            <person name="Salcher M."/>
            <person name="Kratochvilova H."/>
            <person name="Simek K."/>
            <person name="Ghai R."/>
        </authorList>
    </citation>
    <scope>NUCLEOTIDE SEQUENCE [LARGE SCALE GENOMIC DNA]</scope>
    <source>
        <strain evidence="3">II-D5</strain>
    </source>
</reference>
<dbReference type="STRING" id="1293045.H663_03455"/>
<keyword evidence="4" id="KW-1185">Reference proteome</keyword>
<proteinExistence type="inferred from homology"/>
<keyword evidence="2" id="KW-0732">Signal</keyword>
<dbReference type="EMBL" id="LFYT02000005">
    <property type="protein sequence ID" value="PVE43470.1"/>
    <property type="molecule type" value="Genomic_DNA"/>
</dbReference>
<dbReference type="PANTHER" id="PTHR42928:SF5">
    <property type="entry name" value="BLR1237 PROTEIN"/>
    <property type="match status" value="1"/>
</dbReference>
<protein>
    <recommendedName>
        <fullName evidence="5">LacI family transcriptional regulator</fullName>
    </recommendedName>
</protein>
<evidence type="ECO:0000313" key="3">
    <source>
        <dbReference type="EMBL" id="PVE43470.1"/>
    </source>
</evidence>
<accession>A0A2T7UFI7</accession>
<evidence type="ECO:0000256" key="1">
    <source>
        <dbReference type="ARBA" id="ARBA00006987"/>
    </source>
</evidence>
<dbReference type="Gene3D" id="3.40.190.150">
    <property type="entry name" value="Bordetella uptake gene, domain 1"/>
    <property type="match status" value="1"/>
</dbReference>
<sequence length="326" mass="34154">MNMLTRTLRCSLLAMSMMLLESAAMAQTFPAKPVTIVVPFPAGGALDMVARTLSEQMRKDLGQAVIVENRAGAGGTVGSATVARATPDGYTILLGSVATHALAAGLYPKLPYDPINDFVPITQLTSSPLVLTVPPQVKAKNVAELVSAAKAAPGTLNYGSTGNGTALHIAGEVFRAVAKIDVVHVPYKGGAQASTALLTGEINFILANPQLVVAIIKSDKARALAVTGKTRLAALPDVPTFNEAGVPGVNITTWFGLWAPKNTPSEVVERLNTSARRALATPEVTQQLATQGDVAVGSTSKDFSEFVRAEHRYWVPFVQAAGIKID</sequence>
<evidence type="ECO:0000313" key="4">
    <source>
        <dbReference type="Proteomes" id="UP000037507"/>
    </source>
</evidence>
<feature type="signal peptide" evidence="2">
    <location>
        <begin position="1"/>
        <end position="26"/>
    </location>
</feature>
<evidence type="ECO:0000256" key="2">
    <source>
        <dbReference type="SAM" id="SignalP"/>
    </source>
</evidence>
<dbReference type="AlphaFoldDB" id="A0A2T7UFI7"/>
<dbReference type="Proteomes" id="UP000037507">
    <property type="component" value="Unassembled WGS sequence"/>
</dbReference>
<feature type="chain" id="PRO_5015769461" description="LacI family transcriptional regulator" evidence="2">
    <location>
        <begin position="27"/>
        <end position="326"/>
    </location>
</feature>
<comment type="similarity">
    <text evidence="1">Belongs to the UPF0065 (bug) family.</text>
</comment>
<gene>
    <name evidence="3" type="ORF">H663_005515</name>
</gene>
<dbReference type="CDD" id="cd13578">
    <property type="entry name" value="PBP2_Bug27"/>
    <property type="match status" value="1"/>
</dbReference>
<dbReference type="OrthoDB" id="8679040at2"/>
<dbReference type="Gene3D" id="3.40.190.10">
    <property type="entry name" value="Periplasmic binding protein-like II"/>
    <property type="match status" value="1"/>
</dbReference>
<dbReference type="InterPro" id="IPR042100">
    <property type="entry name" value="Bug_dom1"/>
</dbReference>